<dbReference type="AlphaFoldDB" id="A0AAV7KXK9"/>
<feature type="compositionally biased region" description="Basic and acidic residues" evidence="1">
    <location>
        <begin position="1"/>
        <end position="38"/>
    </location>
</feature>
<sequence length="87" mass="10035">MTRRREDAGPEREEPGMRRREDEGPERYEPGMCRREDTGLGLEELGMRRREDAGPEPKAEPNKAELKDRERRLLEVACGAKGGRVRT</sequence>
<evidence type="ECO:0000313" key="2">
    <source>
        <dbReference type="EMBL" id="KAJ1083678.1"/>
    </source>
</evidence>
<comment type="caution">
    <text evidence="2">The sequence shown here is derived from an EMBL/GenBank/DDBJ whole genome shotgun (WGS) entry which is preliminary data.</text>
</comment>
<name>A0AAV7KXK9_PLEWA</name>
<dbReference type="EMBL" id="JANPWB010000016">
    <property type="protein sequence ID" value="KAJ1083678.1"/>
    <property type="molecule type" value="Genomic_DNA"/>
</dbReference>
<feature type="compositionally biased region" description="Basic and acidic residues" evidence="1">
    <location>
        <begin position="45"/>
        <end position="70"/>
    </location>
</feature>
<evidence type="ECO:0000313" key="3">
    <source>
        <dbReference type="Proteomes" id="UP001066276"/>
    </source>
</evidence>
<evidence type="ECO:0000256" key="1">
    <source>
        <dbReference type="SAM" id="MobiDB-lite"/>
    </source>
</evidence>
<gene>
    <name evidence="2" type="ORF">NDU88_003833</name>
</gene>
<reference evidence="2" key="1">
    <citation type="journal article" date="2022" name="bioRxiv">
        <title>Sequencing and chromosome-scale assembly of the giantPleurodeles waltlgenome.</title>
        <authorList>
            <person name="Brown T."/>
            <person name="Elewa A."/>
            <person name="Iarovenko S."/>
            <person name="Subramanian E."/>
            <person name="Araus A.J."/>
            <person name="Petzold A."/>
            <person name="Susuki M."/>
            <person name="Suzuki K.-i.T."/>
            <person name="Hayashi T."/>
            <person name="Toyoda A."/>
            <person name="Oliveira C."/>
            <person name="Osipova E."/>
            <person name="Leigh N.D."/>
            <person name="Simon A."/>
            <person name="Yun M.H."/>
        </authorList>
    </citation>
    <scope>NUCLEOTIDE SEQUENCE</scope>
    <source>
        <strain evidence="2">20211129_DDA</strain>
        <tissue evidence="2">Liver</tissue>
    </source>
</reference>
<organism evidence="2 3">
    <name type="scientific">Pleurodeles waltl</name>
    <name type="common">Iberian ribbed newt</name>
    <dbReference type="NCBI Taxonomy" id="8319"/>
    <lineage>
        <taxon>Eukaryota</taxon>
        <taxon>Metazoa</taxon>
        <taxon>Chordata</taxon>
        <taxon>Craniata</taxon>
        <taxon>Vertebrata</taxon>
        <taxon>Euteleostomi</taxon>
        <taxon>Amphibia</taxon>
        <taxon>Batrachia</taxon>
        <taxon>Caudata</taxon>
        <taxon>Salamandroidea</taxon>
        <taxon>Salamandridae</taxon>
        <taxon>Pleurodelinae</taxon>
        <taxon>Pleurodeles</taxon>
    </lineage>
</organism>
<feature type="region of interest" description="Disordered" evidence="1">
    <location>
        <begin position="1"/>
        <end position="70"/>
    </location>
</feature>
<keyword evidence="3" id="KW-1185">Reference proteome</keyword>
<dbReference type="Proteomes" id="UP001066276">
    <property type="component" value="Chromosome 12"/>
</dbReference>
<protein>
    <submittedName>
        <fullName evidence="2">Uncharacterized protein</fullName>
    </submittedName>
</protein>
<proteinExistence type="predicted"/>
<accession>A0AAV7KXK9</accession>